<feature type="compositionally biased region" description="Basic and acidic residues" evidence="2">
    <location>
        <begin position="300"/>
        <end position="319"/>
    </location>
</feature>
<dbReference type="Proteomes" id="UP000238415">
    <property type="component" value="Unassembled WGS sequence"/>
</dbReference>
<comment type="similarity">
    <text evidence="1">Belongs to the UPF0236 family.</text>
</comment>
<dbReference type="AlphaFoldDB" id="A0A2T0AVA5"/>
<keyword evidence="4" id="KW-1185">Reference proteome</keyword>
<evidence type="ECO:0000313" key="4">
    <source>
        <dbReference type="Proteomes" id="UP000238415"/>
    </source>
</evidence>
<proteinExistence type="inferred from homology"/>
<sequence length="336" mass="38730">MLKIRDVVEIILLVIKEMHQILTTCQDFAELEKRIYRLVQTITLKLLLTACNYLDEELMKSRDKERLKLIHTKTREIITPFGEVMFKRRYYRDLKTGEGRYLLDEALGLAPRQRLSPWTTEIAVHVAAEMPYHKAAILLRELTLGAVDIRAMTIWDEAQEAGKKLLEQAEEERQAVFDRGELPKGWRQSRELRVEADEVWVAGRDNGKGRRKIAIKIGVGYEGKVKVGQNRRSLQERQVVAGVTEGKVFWEEVIAQLGRRWDLSAVEEYYVGGDGASWIKQGLEYFPRATYRLDPLSKKQLGRDLSDKSNRKAGSDRRPGIPPHSPENETAWSTLE</sequence>
<feature type="region of interest" description="Disordered" evidence="2">
    <location>
        <begin position="300"/>
        <end position="336"/>
    </location>
</feature>
<evidence type="ECO:0000313" key="3">
    <source>
        <dbReference type="EMBL" id="PRR74502.1"/>
    </source>
</evidence>
<dbReference type="OrthoDB" id="1719576at2"/>
<comment type="caution">
    <text evidence="3">The sequence shown here is derived from an EMBL/GenBank/DDBJ whole genome shotgun (WGS) entry which is preliminary data.</text>
</comment>
<reference evidence="3 4" key="1">
    <citation type="submission" date="2018-03" db="EMBL/GenBank/DDBJ databases">
        <title>Genome sequence of Moorella humiferrea DSM 23265.</title>
        <authorList>
            <person name="Poehlein A."/>
            <person name="Daniel R."/>
        </authorList>
    </citation>
    <scope>NUCLEOTIDE SEQUENCE [LARGE SCALE GENOMIC DNA]</scope>
    <source>
        <strain evidence="3 4">DSM 23265</strain>
    </source>
</reference>
<organism evidence="3 4">
    <name type="scientific">Neomoorella humiferrea</name>
    <dbReference type="NCBI Taxonomy" id="676965"/>
    <lineage>
        <taxon>Bacteria</taxon>
        <taxon>Bacillati</taxon>
        <taxon>Bacillota</taxon>
        <taxon>Clostridia</taxon>
        <taxon>Neomoorellales</taxon>
        <taxon>Neomoorellaceae</taxon>
        <taxon>Neomoorella</taxon>
    </lineage>
</organism>
<evidence type="ECO:0000256" key="2">
    <source>
        <dbReference type="SAM" id="MobiDB-lite"/>
    </source>
</evidence>
<evidence type="ECO:0000256" key="1">
    <source>
        <dbReference type="ARBA" id="ARBA00006539"/>
    </source>
</evidence>
<dbReference type="RefSeq" id="WP_106004829.1">
    <property type="nucleotide sequence ID" value="NZ_CP136419.1"/>
</dbReference>
<protein>
    <recommendedName>
        <fullName evidence="5">ISLre2 family transposase</fullName>
    </recommendedName>
</protein>
<accession>A0A2T0AVA5</accession>
<evidence type="ECO:0008006" key="5">
    <source>
        <dbReference type="Google" id="ProtNLM"/>
    </source>
</evidence>
<dbReference type="EMBL" id="PVXM01000008">
    <property type="protein sequence ID" value="PRR74502.1"/>
    <property type="molecule type" value="Genomic_DNA"/>
</dbReference>
<gene>
    <name evidence="3" type="ORF">MOHU_08150</name>
</gene>
<dbReference type="Pfam" id="PF06782">
    <property type="entry name" value="UPF0236"/>
    <property type="match status" value="1"/>
</dbReference>
<name>A0A2T0AVA5_9FIRM</name>
<dbReference type="InterPro" id="IPR009620">
    <property type="entry name" value="UPF0236"/>
</dbReference>